<dbReference type="Proteomes" id="UP000190837">
    <property type="component" value="Unassembled WGS sequence"/>
</dbReference>
<reference evidence="2" key="1">
    <citation type="submission" date="2016-04" db="EMBL/GenBank/DDBJ databases">
        <authorList>
            <person name="Tagini F."/>
        </authorList>
    </citation>
    <scope>NUCLEOTIDE SEQUENCE [LARGE SCALE GENOMIC DNA]</scope>
    <source>
        <strain evidence="2">CHUV0807</strain>
    </source>
</reference>
<evidence type="ECO:0000313" key="2">
    <source>
        <dbReference type="Proteomes" id="UP000190837"/>
    </source>
</evidence>
<accession>A0A1C3H6M3</accession>
<dbReference type="GeneID" id="84789494"/>
<protein>
    <submittedName>
        <fullName evidence="1">Uncharacterized protein</fullName>
    </submittedName>
</protein>
<gene>
    <name evidence="1" type="ORF">CHUV0807_2192</name>
</gene>
<name>A0A1C3H6M3_9GAMM</name>
<proteinExistence type="predicted"/>
<dbReference type="EMBL" id="FKLO01000073">
    <property type="protein sequence ID" value="SAM70424.1"/>
    <property type="molecule type" value="Genomic_DNA"/>
</dbReference>
<organism evidence="1 2">
    <name type="scientific">Cardiobacterium hominis</name>
    <dbReference type="NCBI Taxonomy" id="2718"/>
    <lineage>
        <taxon>Bacteria</taxon>
        <taxon>Pseudomonadati</taxon>
        <taxon>Pseudomonadota</taxon>
        <taxon>Gammaproteobacteria</taxon>
        <taxon>Cardiobacteriales</taxon>
        <taxon>Cardiobacteriaceae</taxon>
        <taxon>Cardiobacterium</taxon>
    </lineage>
</organism>
<sequence length="77" mass="9352">MKFVWFLLLVAGLWVWRDWQRVRRVRERLQRRAAAEAAFERLVFALECQLANGEIDEARFRMLRDEAFRRLQEAVGE</sequence>
<evidence type="ECO:0000313" key="1">
    <source>
        <dbReference type="EMBL" id="SAM70424.1"/>
    </source>
</evidence>
<dbReference type="RefSeq" id="WP_048716698.1">
    <property type="nucleotide sequence ID" value="NZ_CAUPBE010000001.1"/>
</dbReference>
<dbReference type="AlphaFoldDB" id="A0A1C3H6M3"/>